<evidence type="ECO:0000256" key="1">
    <source>
        <dbReference type="SAM" id="Coils"/>
    </source>
</evidence>
<feature type="coiled-coil region" evidence="1">
    <location>
        <begin position="526"/>
        <end position="553"/>
    </location>
</feature>
<evidence type="ECO:0000256" key="3">
    <source>
        <dbReference type="SAM" id="Phobius"/>
    </source>
</evidence>
<dbReference type="OrthoDB" id="10410437at2759"/>
<reference evidence="4" key="1">
    <citation type="submission" date="2020-05" db="EMBL/GenBank/DDBJ databases">
        <title>Mycena genomes resolve the evolution of fungal bioluminescence.</title>
        <authorList>
            <person name="Tsai I.J."/>
        </authorList>
    </citation>
    <scope>NUCLEOTIDE SEQUENCE</scope>
    <source>
        <strain evidence="4">160909Yilan</strain>
    </source>
</reference>
<feature type="coiled-coil region" evidence="1">
    <location>
        <begin position="445"/>
        <end position="495"/>
    </location>
</feature>
<keyword evidence="3" id="KW-1133">Transmembrane helix</keyword>
<evidence type="ECO:0000256" key="2">
    <source>
        <dbReference type="SAM" id="MobiDB-lite"/>
    </source>
</evidence>
<protein>
    <submittedName>
        <fullName evidence="4">Uncharacterized protein</fullName>
    </submittedName>
</protein>
<dbReference type="EMBL" id="JACAZH010000001">
    <property type="protein sequence ID" value="KAF7378411.1"/>
    <property type="molecule type" value="Genomic_DNA"/>
</dbReference>
<keyword evidence="1" id="KW-0175">Coiled coil</keyword>
<feature type="compositionally biased region" description="Basic and acidic residues" evidence="2">
    <location>
        <begin position="617"/>
        <end position="628"/>
    </location>
</feature>
<organism evidence="4 5">
    <name type="scientific">Mycena sanguinolenta</name>
    <dbReference type="NCBI Taxonomy" id="230812"/>
    <lineage>
        <taxon>Eukaryota</taxon>
        <taxon>Fungi</taxon>
        <taxon>Dikarya</taxon>
        <taxon>Basidiomycota</taxon>
        <taxon>Agaricomycotina</taxon>
        <taxon>Agaricomycetes</taxon>
        <taxon>Agaricomycetidae</taxon>
        <taxon>Agaricales</taxon>
        <taxon>Marasmiineae</taxon>
        <taxon>Mycenaceae</taxon>
        <taxon>Mycena</taxon>
    </lineage>
</organism>
<evidence type="ECO:0000313" key="4">
    <source>
        <dbReference type="EMBL" id="KAF7378411.1"/>
    </source>
</evidence>
<evidence type="ECO:0000313" key="5">
    <source>
        <dbReference type="Proteomes" id="UP000623467"/>
    </source>
</evidence>
<keyword evidence="5" id="KW-1185">Reference proteome</keyword>
<gene>
    <name evidence="4" type="ORF">MSAN_00267700</name>
</gene>
<keyword evidence="3" id="KW-0812">Transmembrane</keyword>
<keyword evidence="3" id="KW-0472">Membrane</keyword>
<accession>A0A8H6ZL50</accession>
<comment type="caution">
    <text evidence="4">The sequence shown here is derived from an EMBL/GenBank/DDBJ whole genome shotgun (WGS) entry which is preliminary data.</text>
</comment>
<feature type="region of interest" description="Disordered" evidence="2">
    <location>
        <begin position="660"/>
        <end position="747"/>
    </location>
</feature>
<sequence>MDREIALAFDVLHCAFSSDQKIPLNILELHRQYQPLYTDYAHSSWKSVFILLHGSPDVARLLNNFVESDLFASWNVKEIQRFFSGIRAFCWVPDVVLLALSQIMVPTLTLTNGQNTHDIHAWLGELLEGPMKSANRYHVNDWIKFQTRDSYLKLAYNPFTLGPQFTPYPDNWDFSPPMTSRFFLTKAAFTQKKHSNGRHGCMYHVLLTWLGIINLICIVIVGPGKTLEITKFGGGRRVIKDLIVFLEKLSAEPLYTHLGKSLAQWTQLLDRLPTLVDKLFPAQTGFDLLPASCEGLIDERGIFSHRNGEKSWADPARCRKLGEWVVEHLLEFGNWRIVLDVLGMNKVGKLAWAGDLPYDISNEAPLAHERQSRPLEDTENHRREVLAPLQEAARAAAARVEEEQAKVDAHTAAATPRADLLAGLSRGILPPELQKNVSNYIETEREKISDKKAILEKALEGLRRREASLDDSDRRQQTSDRMAILQNALDALRQREAKGYDVSDHPMILEAKMRMEQEHSAWQKEHDGLQRSLENAKDGLREALEEIDSATKHFADHPTEVVQGASNQDIIDLVSDDNDEREEVDITTRHSAVDPSEAARVAPGHDVSDEDEQMEATDDRTEEEKEKEARLSFILDHYERLSLENRRKFMLYLDSVVAGREGTKRSRSSTHLPDERSESEGDEPPAKKRAAHDNLAAQRTQAKSTRSRQILSHVEVPVASTSKTLVSRRSHSDESQNVVKAVPEKLQ</sequence>
<proteinExistence type="predicted"/>
<feature type="region of interest" description="Disordered" evidence="2">
    <location>
        <begin position="586"/>
        <end position="628"/>
    </location>
</feature>
<dbReference type="AlphaFoldDB" id="A0A8H6ZL50"/>
<dbReference type="Proteomes" id="UP000623467">
    <property type="component" value="Unassembled WGS sequence"/>
</dbReference>
<name>A0A8H6ZL50_9AGAR</name>
<feature type="transmembrane region" description="Helical" evidence="3">
    <location>
        <begin position="201"/>
        <end position="222"/>
    </location>
</feature>
<feature type="compositionally biased region" description="Polar residues" evidence="2">
    <location>
        <begin position="697"/>
        <end position="710"/>
    </location>
</feature>